<dbReference type="InterPro" id="IPR000086">
    <property type="entry name" value="NUDIX_hydrolase_dom"/>
</dbReference>
<keyword evidence="6" id="KW-0460">Magnesium</keyword>
<dbReference type="GO" id="GO:0046872">
    <property type="term" value="F:metal ion binding"/>
    <property type="evidence" value="ECO:0007669"/>
    <property type="project" value="UniProtKB-KW"/>
</dbReference>
<name>A0A6J2TQ19_DROLE</name>
<dbReference type="PANTHER" id="PTHR12318:SF0">
    <property type="entry name" value="ACYL-COENZYME A DIPHOSPHATASE NUDT19"/>
    <property type="match status" value="1"/>
</dbReference>
<comment type="cofactor">
    <cofactor evidence="2">
        <name>Mg(2+)</name>
        <dbReference type="ChEBI" id="CHEBI:18420"/>
    </cofactor>
</comment>
<keyword evidence="9" id="KW-1185">Reference proteome</keyword>
<dbReference type="OrthoDB" id="1695362at2759"/>
<evidence type="ECO:0000256" key="6">
    <source>
        <dbReference type="ARBA" id="ARBA00022842"/>
    </source>
</evidence>
<dbReference type="InterPro" id="IPR015797">
    <property type="entry name" value="NUDIX_hydrolase-like_dom_sf"/>
</dbReference>
<proteinExistence type="inferred from homology"/>
<gene>
    <name evidence="10" type="primary">LOC115625953</name>
</gene>
<dbReference type="RefSeq" id="XP_030377052.1">
    <property type="nucleotide sequence ID" value="XM_030521192.1"/>
</dbReference>
<dbReference type="InterPro" id="IPR039121">
    <property type="entry name" value="NUDT19"/>
</dbReference>
<organism evidence="9 10">
    <name type="scientific">Drosophila lebanonensis</name>
    <name type="common">Fruit fly</name>
    <name type="synonym">Scaptodrosophila lebanonensis</name>
    <dbReference type="NCBI Taxonomy" id="7225"/>
    <lineage>
        <taxon>Eukaryota</taxon>
        <taxon>Metazoa</taxon>
        <taxon>Ecdysozoa</taxon>
        <taxon>Arthropoda</taxon>
        <taxon>Hexapoda</taxon>
        <taxon>Insecta</taxon>
        <taxon>Pterygota</taxon>
        <taxon>Neoptera</taxon>
        <taxon>Endopterygota</taxon>
        <taxon>Diptera</taxon>
        <taxon>Brachycera</taxon>
        <taxon>Muscomorpha</taxon>
        <taxon>Ephydroidea</taxon>
        <taxon>Drosophilidae</taxon>
        <taxon>Scaptodrosophila</taxon>
    </lineage>
</organism>
<keyword evidence="7" id="KW-0464">Manganese</keyword>
<dbReference type="GO" id="GO:0005739">
    <property type="term" value="C:mitochondrion"/>
    <property type="evidence" value="ECO:0007669"/>
    <property type="project" value="TreeGrafter"/>
</dbReference>
<evidence type="ECO:0000256" key="7">
    <source>
        <dbReference type="ARBA" id="ARBA00023211"/>
    </source>
</evidence>
<evidence type="ECO:0000313" key="9">
    <source>
        <dbReference type="Proteomes" id="UP000504634"/>
    </source>
</evidence>
<comment type="cofactor">
    <cofactor evidence="1">
        <name>Mn(2+)</name>
        <dbReference type="ChEBI" id="CHEBI:29035"/>
    </cofactor>
</comment>
<dbReference type="Gene3D" id="3.90.79.10">
    <property type="entry name" value="Nucleoside Triphosphate Pyrophosphohydrolase"/>
    <property type="match status" value="1"/>
</dbReference>
<keyword evidence="4" id="KW-0479">Metal-binding</keyword>
<dbReference type="SUPFAM" id="SSF55811">
    <property type="entry name" value="Nudix"/>
    <property type="match status" value="1"/>
</dbReference>
<evidence type="ECO:0000256" key="1">
    <source>
        <dbReference type="ARBA" id="ARBA00001936"/>
    </source>
</evidence>
<dbReference type="AlphaFoldDB" id="A0A6J2TQ19"/>
<evidence type="ECO:0000256" key="3">
    <source>
        <dbReference type="ARBA" id="ARBA00005582"/>
    </source>
</evidence>
<evidence type="ECO:0000256" key="5">
    <source>
        <dbReference type="ARBA" id="ARBA00022801"/>
    </source>
</evidence>
<evidence type="ECO:0000259" key="8">
    <source>
        <dbReference type="PROSITE" id="PS51462"/>
    </source>
</evidence>
<protein>
    <submittedName>
        <fullName evidence="10">Nucleoside diphosphate-linked moiety X motif 19-like</fullName>
    </submittedName>
</protein>
<dbReference type="PANTHER" id="PTHR12318">
    <property type="entry name" value="TESTOSTERONE-REGULATED PROTEIN RP2"/>
    <property type="match status" value="1"/>
</dbReference>
<feature type="domain" description="Nudix hydrolase" evidence="8">
    <location>
        <begin position="9"/>
        <end position="257"/>
    </location>
</feature>
<evidence type="ECO:0000256" key="2">
    <source>
        <dbReference type="ARBA" id="ARBA00001946"/>
    </source>
</evidence>
<dbReference type="Proteomes" id="UP000504634">
    <property type="component" value="Unplaced"/>
</dbReference>
<sequence length="370" mass="42684">MSEQQKTVKWRTSASLIIVAKNVDKSTTKSTYDYNLLMLKRSAQTAIVQNQAVFPGGLLDTTADENVSWLQYFEEFGVPQDALRQLVLISDHRPSILAPQGTGCYDRFFKRSHIWAREITLRLTALRECFEEVGVLLCRTRAQLAQVEATGSIFKEDFWDREIWQQRVHNKPSDFLKLCRKLQVVPDLWALHEWSAWASPAIVRKGYETVFFIAFVEKQPNLLAEESEVKECLWRTPTELLSLARLGELWFLPPQIYELSRLLAIRSYYDLLKFARHRSKLGTTLFMPISYMCSDNLVNVLPGDDFYLAEPHLVTNVISFEGTVDEFHKRAKKLHRLENFGTPAVQFHLNFPPPNGHLPPLTLSTVLNKL</sequence>
<dbReference type="GO" id="GO:0016818">
    <property type="term" value="F:hydrolase activity, acting on acid anhydrides, in phosphorus-containing anhydrides"/>
    <property type="evidence" value="ECO:0007669"/>
    <property type="project" value="InterPro"/>
</dbReference>
<reference evidence="10" key="1">
    <citation type="submission" date="2025-08" db="UniProtKB">
        <authorList>
            <consortium name="RefSeq"/>
        </authorList>
    </citation>
    <scope>IDENTIFICATION</scope>
    <source>
        <strain evidence="10">11010-0011.00</strain>
        <tissue evidence="10">Whole body</tissue>
    </source>
</reference>
<dbReference type="GeneID" id="115625953"/>
<keyword evidence="5" id="KW-0378">Hydrolase</keyword>
<evidence type="ECO:0000256" key="4">
    <source>
        <dbReference type="ARBA" id="ARBA00022723"/>
    </source>
</evidence>
<evidence type="ECO:0000313" key="10">
    <source>
        <dbReference type="RefSeq" id="XP_030377052.1"/>
    </source>
</evidence>
<dbReference type="PROSITE" id="PS51462">
    <property type="entry name" value="NUDIX"/>
    <property type="match status" value="1"/>
</dbReference>
<comment type="similarity">
    <text evidence="3">Belongs to the Nudix hydrolase family.</text>
</comment>
<accession>A0A6J2TQ19</accession>